<name>A0A226QTK5_9BACL</name>
<dbReference type="Proteomes" id="UP000198394">
    <property type="component" value="Unassembled WGS sequence"/>
</dbReference>
<proteinExistence type="predicted"/>
<keyword evidence="2" id="KW-1185">Reference proteome</keyword>
<accession>A0A226QTK5</accession>
<sequence>MATVQALSNTNTYEYPRFNDCKHTFVDLSHLDPQKGEFMHTFSIKLPNNHYVTLCVMQSGKEESCVDVQFYRGSSRIPAKAIGFMNGTADIIKDKMLYTIVVDQSGEEQDK</sequence>
<organism evidence="1 2">
    <name type="scientific">Parageobacillus galactosidasius</name>
    <dbReference type="NCBI Taxonomy" id="883812"/>
    <lineage>
        <taxon>Bacteria</taxon>
        <taxon>Bacillati</taxon>
        <taxon>Bacillota</taxon>
        <taxon>Bacilli</taxon>
        <taxon>Bacillales</taxon>
        <taxon>Anoxybacillaceae</taxon>
        <taxon>Parageobacillus</taxon>
    </lineage>
</organism>
<evidence type="ECO:0000313" key="2">
    <source>
        <dbReference type="Proteomes" id="UP000198394"/>
    </source>
</evidence>
<protein>
    <submittedName>
        <fullName evidence="1">Uncharacterized protein</fullName>
    </submittedName>
</protein>
<comment type="caution">
    <text evidence="1">The sequence shown here is derived from an EMBL/GenBank/DDBJ whole genome shotgun (WGS) entry which is preliminary data.</text>
</comment>
<dbReference type="RefSeq" id="WP_089097287.1">
    <property type="nucleotide sequence ID" value="NZ_NDYL01000001.1"/>
</dbReference>
<dbReference type="AlphaFoldDB" id="A0A226QTK5"/>
<dbReference type="EMBL" id="NDYL01000001">
    <property type="protein sequence ID" value="OXB94832.1"/>
    <property type="molecule type" value="Genomic_DNA"/>
</dbReference>
<gene>
    <name evidence="1" type="ORF">B9L23_08195</name>
</gene>
<reference evidence="1 2" key="1">
    <citation type="submission" date="2017-04" db="EMBL/GenBank/DDBJ databases">
        <title>The genome sequence of Parageobacillus galactosidasius DSM 18751.</title>
        <authorList>
            <person name="Ramaloko W.T."/>
            <person name="Koen N."/>
            <person name="Polliack S."/>
            <person name="Aliyu H."/>
            <person name="Lebre P."/>
            <person name="Mohr T."/>
            <person name="Oswald F."/>
            <person name="Zwick M."/>
            <person name="Neumann A."/>
            <person name="Syldatk C."/>
            <person name="Cowan D."/>
            <person name="De Maayer P."/>
        </authorList>
    </citation>
    <scope>NUCLEOTIDE SEQUENCE [LARGE SCALE GENOMIC DNA]</scope>
    <source>
        <strain evidence="1 2">DSM 18751</strain>
    </source>
</reference>
<evidence type="ECO:0000313" key="1">
    <source>
        <dbReference type="EMBL" id="OXB94832.1"/>
    </source>
</evidence>